<evidence type="ECO:0000256" key="6">
    <source>
        <dbReference type="ARBA" id="ARBA00022989"/>
    </source>
</evidence>
<reference evidence="11" key="1">
    <citation type="submission" date="2022-10" db="EMBL/GenBank/DDBJ databases">
        <title>Culturing micro-colonial fungi from biological soil crusts in the Mojave desert and describing Neophaeococcomyces mojavensis, and introducing the new genera and species Taxawa tesnikishii.</title>
        <authorList>
            <person name="Kurbessoian T."/>
            <person name="Stajich J.E."/>
        </authorList>
    </citation>
    <scope>NUCLEOTIDE SEQUENCE</scope>
    <source>
        <strain evidence="11">TK_41</strain>
    </source>
</reference>
<evidence type="ECO:0000256" key="4">
    <source>
        <dbReference type="ARBA" id="ARBA00022692"/>
    </source>
</evidence>
<evidence type="ECO:0000313" key="12">
    <source>
        <dbReference type="Proteomes" id="UP001172673"/>
    </source>
</evidence>
<dbReference type="Gene3D" id="1.50.40.10">
    <property type="entry name" value="Mitochondrial carrier domain"/>
    <property type="match status" value="1"/>
</dbReference>
<evidence type="ECO:0000256" key="2">
    <source>
        <dbReference type="ARBA" id="ARBA00006375"/>
    </source>
</evidence>
<dbReference type="PANTHER" id="PTHR45758">
    <property type="entry name" value="MITOFERRIN-1-RELATED"/>
    <property type="match status" value="1"/>
</dbReference>
<keyword evidence="12" id="KW-1185">Reference proteome</keyword>
<evidence type="ECO:0000256" key="8">
    <source>
        <dbReference type="ARBA" id="ARBA00023136"/>
    </source>
</evidence>
<dbReference type="PANTHER" id="PTHR45758:SF4">
    <property type="entry name" value="MITOFERRIN-1"/>
    <property type="match status" value="1"/>
</dbReference>
<dbReference type="Pfam" id="PF00153">
    <property type="entry name" value="Mito_carr"/>
    <property type="match status" value="3"/>
</dbReference>
<dbReference type="AlphaFoldDB" id="A0AA38WYP4"/>
<keyword evidence="6" id="KW-1133">Transmembrane helix</keyword>
<dbReference type="InterPro" id="IPR018108">
    <property type="entry name" value="MCP_transmembrane"/>
</dbReference>
<evidence type="ECO:0000256" key="7">
    <source>
        <dbReference type="ARBA" id="ARBA00023128"/>
    </source>
</evidence>
<evidence type="ECO:0000256" key="9">
    <source>
        <dbReference type="PROSITE-ProRule" id="PRU00282"/>
    </source>
</evidence>
<dbReference type="PROSITE" id="PS50920">
    <property type="entry name" value="SOLCAR"/>
    <property type="match status" value="3"/>
</dbReference>
<dbReference type="GO" id="GO:0048250">
    <property type="term" value="P:iron import into the mitochondrion"/>
    <property type="evidence" value="ECO:0007669"/>
    <property type="project" value="TreeGrafter"/>
</dbReference>
<dbReference type="GO" id="GO:0031966">
    <property type="term" value="C:mitochondrial membrane"/>
    <property type="evidence" value="ECO:0007669"/>
    <property type="project" value="UniProtKB-SubCell"/>
</dbReference>
<feature type="repeat" description="Solcar" evidence="9">
    <location>
        <begin position="213"/>
        <end position="304"/>
    </location>
</feature>
<feature type="repeat" description="Solcar" evidence="9">
    <location>
        <begin position="24"/>
        <end position="112"/>
    </location>
</feature>
<dbReference type="FunFam" id="1.50.40.10:FF:000029">
    <property type="entry name" value="Solute carrier family 25 member 28"/>
    <property type="match status" value="1"/>
</dbReference>
<dbReference type="Proteomes" id="UP001172673">
    <property type="component" value="Unassembled WGS sequence"/>
</dbReference>
<evidence type="ECO:0000256" key="1">
    <source>
        <dbReference type="ARBA" id="ARBA00004225"/>
    </source>
</evidence>
<keyword evidence="5" id="KW-0999">Mitochondrion inner membrane</keyword>
<evidence type="ECO:0000313" key="11">
    <source>
        <dbReference type="EMBL" id="KAJ9603596.1"/>
    </source>
</evidence>
<evidence type="ECO:0000256" key="10">
    <source>
        <dbReference type="RuleBase" id="RU000488"/>
    </source>
</evidence>
<feature type="repeat" description="Solcar" evidence="9">
    <location>
        <begin position="122"/>
        <end position="206"/>
    </location>
</feature>
<dbReference type="GO" id="GO:0015093">
    <property type="term" value="F:ferrous iron transmembrane transporter activity"/>
    <property type="evidence" value="ECO:0007669"/>
    <property type="project" value="TreeGrafter"/>
</dbReference>
<gene>
    <name evidence="11" type="primary">MRS4</name>
    <name evidence="11" type="ORF">H2200_011782</name>
</gene>
<keyword evidence="8 9" id="KW-0472">Membrane</keyword>
<evidence type="ECO:0000256" key="3">
    <source>
        <dbReference type="ARBA" id="ARBA00022448"/>
    </source>
</evidence>
<accession>A0AA38WYP4</accession>
<keyword evidence="4 9" id="KW-0812">Transmembrane</keyword>
<dbReference type="SUPFAM" id="SSF103506">
    <property type="entry name" value="Mitochondrial carrier"/>
    <property type="match status" value="1"/>
</dbReference>
<name>A0AA38WYP4_9EURO</name>
<evidence type="ECO:0000256" key="5">
    <source>
        <dbReference type="ARBA" id="ARBA00022792"/>
    </source>
</evidence>
<keyword evidence="3 10" id="KW-0813">Transport</keyword>
<comment type="subcellular location">
    <subcellularLocation>
        <location evidence="1">Mitochondrion membrane</location>
        <topology evidence="1">Multi-pass membrane protein</topology>
    </subcellularLocation>
</comment>
<comment type="caution">
    <text evidence="11">The sequence shown here is derived from an EMBL/GenBank/DDBJ whole genome shotgun (WGS) entry which is preliminary data.</text>
</comment>
<dbReference type="InterPro" id="IPR023395">
    <property type="entry name" value="MCP_dom_sf"/>
</dbReference>
<dbReference type="EMBL" id="JAPDRK010000021">
    <property type="protein sequence ID" value="KAJ9603596.1"/>
    <property type="molecule type" value="Genomic_DNA"/>
</dbReference>
<proteinExistence type="inferred from homology"/>
<comment type="similarity">
    <text evidence="2 10">Belongs to the mitochondrial carrier (TC 2.A.29) family.</text>
</comment>
<sequence length="323" mass="35158">MPALNSPDAVPGEEFDYEALPPNYGLGHNMMAGAFAGIAEHTVMYPVDLMKTRMQIINPSAGGLYTGLSHAVSTIYRIEGLRTLWRGMSSVIVGAGPAHAVYFGTYEIVKEWGGGNKADGKHHPLAAAASGACATIASDALMNPFDVIKQRMQVHGSIYRSITHCAASVWRAEGLSAFYVSYPTTLCMTVPFTATQFMAYESMSKIMNPRKEYDPITHCVAGGLAGAFAAGITTPLDVIKTLLQTRGLSQRDDIRNVKGLFHAAAIVKKEFGWSGFMRGWRPRIITTMPSTAICWSSYEMAKAYFKRTLREEQALNAANANKL</sequence>
<keyword evidence="7" id="KW-0496">Mitochondrion</keyword>
<organism evidence="11 12">
    <name type="scientific">Cladophialophora chaetospira</name>
    <dbReference type="NCBI Taxonomy" id="386627"/>
    <lineage>
        <taxon>Eukaryota</taxon>
        <taxon>Fungi</taxon>
        <taxon>Dikarya</taxon>
        <taxon>Ascomycota</taxon>
        <taxon>Pezizomycotina</taxon>
        <taxon>Eurotiomycetes</taxon>
        <taxon>Chaetothyriomycetidae</taxon>
        <taxon>Chaetothyriales</taxon>
        <taxon>Herpotrichiellaceae</taxon>
        <taxon>Cladophialophora</taxon>
    </lineage>
</organism>
<protein>
    <submittedName>
        <fullName evidence="11">Fe(2+) transporter</fullName>
    </submittedName>
</protein>